<dbReference type="AlphaFoldDB" id="A0A0D7BVX9"/>
<evidence type="ECO:0000313" key="2">
    <source>
        <dbReference type="EMBL" id="KIY74334.1"/>
    </source>
</evidence>
<dbReference type="GO" id="GO:0006508">
    <property type="term" value="P:proteolysis"/>
    <property type="evidence" value="ECO:0007669"/>
    <property type="project" value="InterPro"/>
</dbReference>
<proteinExistence type="predicted"/>
<dbReference type="GO" id="GO:0004197">
    <property type="term" value="F:cysteine-type endopeptidase activity"/>
    <property type="evidence" value="ECO:0007669"/>
    <property type="project" value="InterPro"/>
</dbReference>
<dbReference type="InterPro" id="IPR011600">
    <property type="entry name" value="Pept_C14_caspase"/>
</dbReference>
<keyword evidence="3" id="KW-1185">Reference proteome</keyword>
<dbReference type="OrthoDB" id="3223806at2759"/>
<feature type="domain" description="Peptidase C14 caspase" evidence="1">
    <location>
        <begin position="9"/>
        <end position="263"/>
    </location>
</feature>
<dbReference type="EMBL" id="KN880431">
    <property type="protein sequence ID" value="KIY74334.1"/>
    <property type="molecule type" value="Genomic_DNA"/>
</dbReference>
<protein>
    <recommendedName>
        <fullName evidence="1">Peptidase C14 caspase domain-containing protein</fullName>
    </recommendedName>
</protein>
<dbReference type="Gene3D" id="3.40.50.1460">
    <property type="match status" value="1"/>
</dbReference>
<gene>
    <name evidence="2" type="ORF">CYLTODRAFT_2784</name>
</gene>
<dbReference type="Pfam" id="PF00656">
    <property type="entry name" value="Peptidase_C14"/>
    <property type="match status" value="1"/>
</dbReference>
<sequence length="434" mass="48163">MTAMPSQTFALLVGIDKYKSGPIWDFEACSSDARRVGRWLLNDLFVPKSHIRLLVDEDATTQNIKDVFTAHLLNNDNIQQGDAVVIYFAGHGSIVELPAGWAGSGSDAADVQVLCPHDYDTKTSQGRVAGISALSLNAMLRELGRTKTDNITLILDTSLSPPADLRWRGGVRWTPTRKVSAKDLKTCRWFGSAEDSANPLGISRSFYADDISHTLLAASGPSEKASTGKDGGKFTSALLEAAREMDLATATYTDLISYIEPKLLDVRQRPVCVGRTSRHVFDSVPFAPDPTYLPVAVHDEKRFRIEGRMQVEKGQELSLHPHNITGQHNPTITRVVVSEVHPTFCIVRRRSLSSVAIPEECWARPRQGTLFSRSTTLMSIRSQKKSWLQKLWAGVRWRLRGPAEAPTLSEKVFVEEPRAMSEEEEAQLADRVRV</sequence>
<reference evidence="2 3" key="1">
    <citation type="journal article" date="2015" name="Fungal Genet. Biol.">
        <title>Evolution of novel wood decay mechanisms in Agaricales revealed by the genome sequences of Fistulina hepatica and Cylindrobasidium torrendii.</title>
        <authorList>
            <person name="Floudas D."/>
            <person name="Held B.W."/>
            <person name="Riley R."/>
            <person name="Nagy L.G."/>
            <person name="Koehler G."/>
            <person name="Ransdell A.S."/>
            <person name="Younus H."/>
            <person name="Chow J."/>
            <person name="Chiniquy J."/>
            <person name="Lipzen A."/>
            <person name="Tritt A."/>
            <person name="Sun H."/>
            <person name="Haridas S."/>
            <person name="LaButti K."/>
            <person name="Ohm R.A."/>
            <person name="Kues U."/>
            <person name="Blanchette R.A."/>
            <person name="Grigoriev I.V."/>
            <person name="Minto R.E."/>
            <person name="Hibbett D.S."/>
        </authorList>
    </citation>
    <scope>NUCLEOTIDE SEQUENCE [LARGE SCALE GENOMIC DNA]</scope>
    <source>
        <strain evidence="2 3">FP15055 ss-10</strain>
    </source>
</reference>
<name>A0A0D7BVX9_9AGAR</name>
<accession>A0A0D7BVX9</accession>
<evidence type="ECO:0000259" key="1">
    <source>
        <dbReference type="Pfam" id="PF00656"/>
    </source>
</evidence>
<organism evidence="2 3">
    <name type="scientific">Cylindrobasidium torrendii FP15055 ss-10</name>
    <dbReference type="NCBI Taxonomy" id="1314674"/>
    <lineage>
        <taxon>Eukaryota</taxon>
        <taxon>Fungi</taxon>
        <taxon>Dikarya</taxon>
        <taxon>Basidiomycota</taxon>
        <taxon>Agaricomycotina</taxon>
        <taxon>Agaricomycetes</taxon>
        <taxon>Agaricomycetidae</taxon>
        <taxon>Agaricales</taxon>
        <taxon>Marasmiineae</taxon>
        <taxon>Physalacriaceae</taxon>
        <taxon>Cylindrobasidium</taxon>
    </lineage>
</organism>
<dbReference type="Proteomes" id="UP000054007">
    <property type="component" value="Unassembled WGS sequence"/>
</dbReference>
<dbReference type="STRING" id="1314674.A0A0D7BVX9"/>
<evidence type="ECO:0000313" key="3">
    <source>
        <dbReference type="Proteomes" id="UP000054007"/>
    </source>
</evidence>